<keyword evidence="2 5" id="KW-0812">Transmembrane</keyword>
<dbReference type="Proteomes" id="UP000192721">
    <property type="component" value="Unassembled WGS sequence"/>
</dbReference>
<dbReference type="InterPro" id="IPR036259">
    <property type="entry name" value="MFS_trans_sf"/>
</dbReference>
<comment type="caution">
    <text evidence="7">The sequence shown here is derived from an EMBL/GenBank/DDBJ whole genome shotgun (WGS) entry which is preliminary data.</text>
</comment>
<dbReference type="Gene3D" id="1.20.1250.20">
    <property type="entry name" value="MFS general substrate transporter like domains"/>
    <property type="match status" value="2"/>
</dbReference>
<name>A0A1W0D4M3_9NEIS</name>
<feature type="transmembrane region" description="Helical" evidence="5">
    <location>
        <begin position="360"/>
        <end position="379"/>
    </location>
</feature>
<dbReference type="GO" id="GO:0061513">
    <property type="term" value="F:glucose 6-phosphate:phosphate antiporter activity"/>
    <property type="evidence" value="ECO:0007669"/>
    <property type="project" value="TreeGrafter"/>
</dbReference>
<feature type="transmembrane region" description="Helical" evidence="5">
    <location>
        <begin position="21"/>
        <end position="40"/>
    </location>
</feature>
<evidence type="ECO:0000256" key="1">
    <source>
        <dbReference type="ARBA" id="ARBA00004127"/>
    </source>
</evidence>
<feature type="domain" description="Major facilitator superfamily (MFS) profile" evidence="6">
    <location>
        <begin position="22"/>
        <end position="424"/>
    </location>
</feature>
<dbReference type="GO" id="GO:0012505">
    <property type="term" value="C:endomembrane system"/>
    <property type="evidence" value="ECO:0007669"/>
    <property type="project" value="UniProtKB-SubCell"/>
</dbReference>
<comment type="subcellular location">
    <subcellularLocation>
        <location evidence="1">Endomembrane system</location>
        <topology evidence="1">Multi-pass membrane protein</topology>
    </subcellularLocation>
</comment>
<dbReference type="InterPro" id="IPR011701">
    <property type="entry name" value="MFS"/>
</dbReference>
<feature type="transmembrane region" description="Helical" evidence="5">
    <location>
        <begin position="88"/>
        <end position="105"/>
    </location>
</feature>
<feature type="transmembrane region" description="Helical" evidence="5">
    <location>
        <begin position="60"/>
        <end position="81"/>
    </location>
</feature>
<dbReference type="EMBL" id="MUKV01000006">
    <property type="protein sequence ID" value="OQS41936.1"/>
    <property type="molecule type" value="Genomic_DNA"/>
</dbReference>
<evidence type="ECO:0000256" key="2">
    <source>
        <dbReference type="ARBA" id="ARBA00022692"/>
    </source>
</evidence>
<evidence type="ECO:0000313" key="7">
    <source>
        <dbReference type="EMBL" id="OQS41936.1"/>
    </source>
</evidence>
<dbReference type="SUPFAM" id="SSF103473">
    <property type="entry name" value="MFS general substrate transporter"/>
    <property type="match status" value="1"/>
</dbReference>
<dbReference type="Pfam" id="PF07690">
    <property type="entry name" value="MFS_1"/>
    <property type="match status" value="1"/>
</dbReference>
<evidence type="ECO:0000259" key="6">
    <source>
        <dbReference type="PROSITE" id="PS50850"/>
    </source>
</evidence>
<evidence type="ECO:0000256" key="3">
    <source>
        <dbReference type="ARBA" id="ARBA00022989"/>
    </source>
</evidence>
<dbReference type="PANTHER" id="PTHR43826">
    <property type="entry name" value="GLUCOSE-6-PHOSPHATE EXCHANGER SLC37A4"/>
    <property type="match status" value="1"/>
</dbReference>
<accession>A0A1W0D4M3</accession>
<proteinExistence type="predicted"/>
<feature type="transmembrane region" description="Helical" evidence="5">
    <location>
        <begin position="399"/>
        <end position="418"/>
    </location>
</feature>
<keyword evidence="4 5" id="KW-0472">Membrane</keyword>
<evidence type="ECO:0000313" key="8">
    <source>
        <dbReference type="Proteomes" id="UP000192721"/>
    </source>
</evidence>
<keyword evidence="3 5" id="KW-1133">Transmembrane helix</keyword>
<dbReference type="GO" id="GO:0016020">
    <property type="term" value="C:membrane"/>
    <property type="evidence" value="ECO:0007669"/>
    <property type="project" value="UniProtKB-ARBA"/>
</dbReference>
<gene>
    <name evidence="7" type="ORF">B0T45_06765</name>
</gene>
<dbReference type="InterPro" id="IPR051337">
    <property type="entry name" value="OPA_Antiporter"/>
</dbReference>
<feature type="transmembrane region" description="Helical" evidence="5">
    <location>
        <begin position="157"/>
        <end position="176"/>
    </location>
</feature>
<feature type="transmembrane region" description="Helical" evidence="5">
    <location>
        <begin position="188"/>
        <end position="207"/>
    </location>
</feature>
<feature type="transmembrane region" description="Helical" evidence="5">
    <location>
        <begin position="302"/>
        <end position="320"/>
    </location>
</feature>
<feature type="transmembrane region" description="Helical" evidence="5">
    <location>
        <begin position="326"/>
        <end position="348"/>
    </location>
</feature>
<sequence>MKQTRVLELEPERAALSRGRYFQFGLLLAAAGTLYPLLYLRQNFETTILESFGITATDLGVFYSMLGVVYALAYLPSGWLADRLSPRLLISLSLAAVGGLGLWFSTFPGYLALKIIFVGWGVAAGLTFWAALLKAVKMLAAPNEQGRFFGVLDGGRGLVEALLATLALALFTYYAGKNGSDKQALQQVIYLYAFACLLIAILIWLFLDPGRGGTECQEPAASSQWQDLKLLLSQRQVWLMSLIVLCGYQLFWATYSFSAYLQHHYGLSAVAAGFITVTKLWMRPIGGIGGGFLGDKYSRAGVLAGSMVFSSVGLFGLILLPVSASIYALLALVLLIGVLTYAIRGLYWSLLDDCRIPLRITGLAIGLVSVIGYLPDIFLPLLNGWISARFPGALGYQLYFGYIALSGCAGAAGIYAFTRSQERQEEKP</sequence>
<dbReference type="PROSITE" id="PS50850">
    <property type="entry name" value="MFS"/>
    <property type="match status" value="1"/>
</dbReference>
<organism evidence="7 8">
    <name type="scientific">Chromobacterium haemolyticum</name>
    <dbReference type="NCBI Taxonomy" id="394935"/>
    <lineage>
        <taxon>Bacteria</taxon>
        <taxon>Pseudomonadati</taxon>
        <taxon>Pseudomonadota</taxon>
        <taxon>Betaproteobacteria</taxon>
        <taxon>Neisseriales</taxon>
        <taxon>Chromobacteriaceae</taxon>
        <taxon>Chromobacterium</taxon>
    </lineage>
</organism>
<dbReference type="AlphaFoldDB" id="A0A1W0D4M3"/>
<evidence type="ECO:0000256" key="4">
    <source>
        <dbReference type="ARBA" id="ARBA00023136"/>
    </source>
</evidence>
<feature type="transmembrane region" description="Helical" evidence="5">
    <location>
        <begin position="237"/>
        <end position="257"/>
    </location>
</feature>
<dbReference type="GO" id="GO:0035435">
    <property type="term" value="P:phosphate ion transmembrane transport"/>
    <property type="evidence" value="ECO:0007669"/>
    <property type="project" value="TreeGrafter"/>
</dbReference>
<dbReference type="InterPro" id="IPR020846">
    <property type="entry name" value="MFS_dom"/>
</dbReference>
<feature type="transmembrane region" description="Helical" evidence="5">
    <location>
        <begin position="263"/>
        <end position="282"/>
    </location>
</feature>
<dbReference type="PANTHER" id="PTHR43826:SF3">
    <property type="entry name" value="GLUCOSE-6-PHOSPHATE EXCHANGER SLC37A4"/>
    <property type="match status" value="1"/>
</dbReference>
<feature type="transmembrane region" description="Helical" evidence="5">
    <location>
        <begin position="111"/>
        <end position="136"/>
    </location>
</feature>
<protein>
    <submittedName>
        <fullName evidence="7">MFS transporter</fullName>
    </submittedName>
</protein>
<evidence type="ECO:0000256" key="5">
    <source>
        <dbReference type="SAM" id="Phobius"/>
    </source>
</evidence>
<dbReference type="CDD" id="cd06174">
    <property type="entry name" value="MFS"/>
    <property type="match status" value="1"/>
</dbReference>
<reference evidence="7 8" key="1">
    <citation type="submission" date="2017-02" db="EMBL/GenBank/DDBJ databases">
        <title>Chromobacterium haemolyticum H5244.</title>
        <authorList>
            <person name="Gulvik C.A."/>
        </authorList>
    </citation>
    <scope>NUCLEOTIDE SEQUENCE [LARGE SCALE GENOMIC DNA]</scope>
    <source>
        <strain evidence="7 8">H5244</strain>
    </source>
</reference>